<keyword evidence="3" id="KW-1185">Reference proteome</keyword>
<dbReference type="GO" id="GO:0071966">
    <property type="term" value="P:fungal-type cell wall polysaccharide metabolic process"/>
    <property type="evidence" value="ECO:0007669"/>
    <property type="project" value="TreeGrafter"/>
</dbReference>
<proteinExistence type="predicted"/>
<dbReference type="SUPFAM" id="SSF51445">
    <property type="entry name" value="(Trans)glycosidases"/>
    <property type="match status" value="1"/>
</dbReference>
<organism evidence="2 3">
    <name type="scientific">Marinilabilia rubra</name>
    <dbReference type="NCBI Taxonomy" id="2162893"/>
    <lineage>
        <taxon>Bacteria</taxon>
        <taxon>Pseudomonadati</taxon>
        <taxon>Bacteroidota</taxon>
        <taxon>Bacteroidia</taxon>
        <taxon>Marinilabiliales</taxon>
        <taxon>Marinilabiliaceae</taxon>
        <taxon>Marinilabilia</taxon>
    </lineage>
</organism>
<dbReference type="Proteomes" id="UP000244956">
    <property type="component" value="Unassembled WGS sequence"/>
</dbReference>
<evidence type="ECO:0000313" key="2">
    <source>
        <dbReference type="EMBL" id="PWD98915.1"/>
    </source>
</evidence>
<dbReference type="PANTHER" id="PTHR34154:SF3">
    <property type="entry name" value="ALKALI-SENSITIVE LINKAGE PROTEIN 1"/>
    <property type="match status" value="1"/>
</dbReference>
<comment type="caution">
    <text evidence="2">The sequence shown here is derived from an EMBL/GenBank/DDBJ whole genome shotgun (WGS) entry which is preliminary data.</text>
</comment>
<evidence type="ECO:0000259" key="1">
    <source>
        <dbReference type="Pfam" id="PF11790"/>
    </source>
</evidence>
<dbReference type="OrthoDB" id="9809583at2"/>
<dbReference type="Pfam" id="PF11790">
    <property type="entry name" value="Glyco_hydro_cc"/>
    <property type="match status" value="1"/>
</dbReference>
<dbReference type="SUPFAM" id="SSF49785">
    <property type="entry name" value="Galactose-binding domain-like"/>
    <property type="match status" value="1"/>
</dbReference>
<name>A0A2U2B783_9BACT</name>
<dbReference type="AlphaFoldDB" id="A0A2U2B783"/>
<dbReference type="Gene3D" id="2.60.120.260">
    <property type="entry name" value="Galactose-binding domain-like"/>
    <property type="match status" value="1"/>
</dbReference>
<dbReference type="InterPro" id="IPR017853">
    <property type="entry name" value="GH"/>
</dbReference>
<dbReference type="EMBL" id="QEWP01000010">
    <property type="protein sequence ID" value="PWD98915.1"/>
    <property type="molecule type" value="Genomic_DNA"/>
</dbReference>
<sequence>MKKIFSILFVFATLFSSCDEKFAEGDFNFYDIEEPENTNTLNSMPEIGKKGIGMTTRLGTSWSYNVSDLKVHWHYSWGSDLLDLEPDNIDFVPMIWGKGIDEERIAELQALKEEGKIRYLLGFNEPDKQNQANMTVDEAIEQWPSLEEVGVPLGSPAPVNPTGDWMQEFMQRADENGLRVDFVCVHWYGGVNPDGLLNKLEEVYDLYGKPIWITEFAPADWDATTPEENRHSPEEVMSFMQTVLPKLEDLGYLQRYAWFSFNQDSPQGTSSALFDEDGNLTALGEFYANFEPNVYIGEGKEPYVDPAIVFQDGFETYDPGADLGGKGYSVWEGNANVASGDAFSGDNFAQCEPNNNSFYFRKKLTLEEGKTYTFEVMTKSPEGKNHKAVAKIGDRNIGGDLVSSTEWTKSSYTFTTGEGETKAIVFIYSWPVSRVDVDDITIKEVVE</sequence>
<protein>
    <recommendedName>
        <fullName evidence="1">Asl1-like glycosyl hydrolase catalytic domain-containing protein</fullName>
    </recommendedName>
</protein>
<dbReference type="InterPro" id="IPR053183">
    <property type="entry name" value="ASL1"/>
</dbReference>
<gene>
    <name evidence="2" type="ORF">DDZ16_13015</name>
</gene>
<dbReference type="Gene3D" id="3.20.20.80">
    <property type="entry name" value="Glycosidases"/>
    <property type="match status" value="1"/>
</dbReference>
<dbReference type="InterPro" id="IPR008979">
    <property type="entry name" value="Galactose-bd-like_sf"/>
</dbReference>
<feature type="domain" description="Asl1-like glycosyl hydrolase catalytic" evidence="1">
    <location>
        <begin position="62"/>
        <end position="287"/>
    </location>
</feature>
<reference evidence="2 3" key="1">
    <citation type="submission" date="2018-05" db="EMBL/GenBank/DDBJ databases">
        <title>Marinilabilia rubrum sp. nov., isolated from saltern sediment.</title>
        <authorList>
            <person name="Zhang R."/>
        </authorList>
    </citation>
    <scope>NUCLEOTIDE SEQUENCE [LARGE SCALE GENOMIC DNA]</scope>
    <source>
        <strain evidence="2 3">WTE16</strain>
    </source>
</reference>
<dbReference type="InterPro" id="IPR024655">
    <property type="entry name" value="Asl1_glyco_hydro_catalytic"/>
</dbReference>
<dbReference type="PROSITE" id="PS51257">
    <property type="entry name" value="PROKAR_LIPOPROTEIN"/>
    <property type="match status" value="1"/>
</dbReference>
<dbReference type="PANTHER" id="PTHR34154">
    <property type="entry name" value="ALKALI-SENSITIVE LINKAGE PROTEIN 1"/>
    <property type="match status" value="1"/>
</dbReference>
<evidence type="ECO:0000313" key="3">
    <source>
        <dbReference type="Proteomes" id="UP000244956"/>
    </source>
</evidence>
<dbReference type="RefSeq" id="WP_109264914.1">
    <property type="nucleotide sequence ID" value="NZ_QEWP01000010.1"/>
</dbReference>
<accession>A0A2U2B783</accession>